<dbReference type="PROSITE" id="PS00010">
    <property type="entry name" value="ASX_HYDROXYL"/>
    <property type="match status" value="2"/>
</dbReference>
<dbReference type="InterPro" id="IPR024731">
    <property type="entry name" value="NELL2-like_EGF"/>
</dbReference>
<dbReference type="SUPFAM" id="SSF57196">
    <property type="entry name" value="EGF/Laminin"/>
    <property type="match status" value="2"/>
</dbReference>
<comment type="caution">
    <text evidence="5">Lacks conserved residue(s) required for the propagation of feature annotation.</text>
</comment>
<dbReference type="PROSITE" id="PS50026">
    <property type="entry name" value="EGF_3"/>
    <property type="match status" value="2"/>
</dbReference>
<gene>
    <name evidence="7" type="ORF">PLOB_00031803</name>
</gene>
<keyword evidence="4" id="KW-1015">Disulfide bond</keyword>
<dbReference type="InterPro" id="IPR052235">
    <property type="entry name" value="Nephronectin_domain"/>
</dbReference>
<sequence length="132" mass="14208">FNHSVSHFFFADINECEAGKHSCHAKANCNNTKGSFECTCKPGYSGNGVNCTGENNTSVFFIMSLFLINSIYQAIYLAKFSHKVVCSLVSGNVNECITGEHNCDANADCNNTEGSFECTCKPGYSGNGVNCT</sequence>
<comment type="caution">
    <text evidence="7">The sequence shown here is derived from an EMBL/GenBank/DDBJ whole genome shotgun (WGS) entry which is preliminary data.</text>
</comment>
<evidence type="ECO:0000259" key="6">
    <source>
        <dbReference type="PROSITE" id="PS50026"/>
    </source>
</evidence>
<dbReference type="Pfam" id="PF12947">
    <property type="entry name" value="EGF_3"/>
    <property type="match status" value="2"/>
</dbReference>
<keyword evidence="3" id="KW-0677">Repeat</keyword>
<dbReference type="PROSITE" id="PS01187">
    <property type="entry name" value="EGF_CA"/>
    <property type="match status" value="1"/>
</dbReference>
<evidence type="ECO:0000313" key="7">
    <source>
        <dbReference type="EMBL" id="CAH3185049.1"/>
    </source>
</evidence>
<organism evidence="7 8">
    <name type="scientific">Porites lobata</name>
    <dbReference type="NCBI Taxonomy" id="104759"/>
    <lineage>
        <taxon>Eukaryota</taxon>
        <taxon>Metazoa</taxon>
        <taxon>Cnidaria</taxon>
        <taxon>Anthozoa</taxon>
        <taxon>Hexacorallia</taxon>
        <taxon>Scleractinia</taxon>
        <taxon>Fungiina</taxon>
        <taxon>Poritidae</taxon>
        <taxon>Porites</taxon>
    </lineage>
</organism>
<dbReference type="Proteomes" id="UP001159405">
    <property type="component" value="Unassembled WGS sequence"/>
</dbReference>
<protein>
    <recommendedName>
        <fullName evidence="6">EGF-like domain-containing protein</fullName>
    </recommendedName>
</protein>
<dbReference type="CDD" id="cd00054">
    <property type="entry name" value="EGF_CA"/>
    <property type="match status" value="2"/>
</dbReference>
<evidence type="ECO:0000256" key="2">
    <source>
        <dbReference type="ARBA" id="ARBA00022729"/>
    </source>
</evidence>
<reference evidence="7 8" key="1">
    <citation type="submission" date="2022-05" db="EMBL/GenBank/DDBJ databases">
        <authorList>
            <consortium name="Genoscope - CEA"/>
            <person name="William W."/>
        </authorList>
    </citation>
    <scope>NUCLEOTIDE SEQUENCE [LARGE SCALE GENOMIC DNA]</scope>
</reference>
<feature type="domain" description="EGF-like" evidence="6">
    <location>
        <begin position="12"/>
        <end position="52"/>
    </location>
</feature>
<dbReference type="PANTHER" id="PTHR24050:SF28">
    <property type="entry name" value="UROMODULIN-LIKE"/>
    <property type="match status" value="1"/>
</dbReference>
<feature type="non-terminal residue" evidence="7">
    <location>
        <position position="132"/>
    </location>
</feature>
<keyword evidence="8" id="KW-1185">Reference proteome</keyword>
<evidence type="ECO:0000313" key="8">
    <source>
        <dbReference type="Proteomes" id="UP001159405"/>
    </source>
</evidence>
<evidence type="ECO:0000256" key="4">
    <source>
        <dbReference type="ARBA" id="ARBA00023157"/>
    </source>
</evidence>
<proteinExistence type="predicted"/>
<dbReference type="SMART" id="SM00179">
    <property type="entry name" value="EGF_CA"/>
    <property type="match status" value="2"/>
</dbReference>
<feature type="domain" description="EGF-like" evidence="6">
    <location>
        <begin position="92"/>
        <end position="130"/>
    </location>
</feature>
<feature type="non-terminal residue" evidence="7">
    <location>
        <position position="1"/>
    </location>
</feature>
<dbReference type="InterPro" id="IPR001881">
    <property type="entry name" value="EGF-like_Ca-bd_dom"/>
</dbReference>
<name>A0ABN8S0T6_9CNID</name>
<dbReference type="PANTHER" id="PTHR24050">
    <property type="entry name" value="PA14 DOMAIN-CONTAINING PROTEIN"/>
    <property type="match status" value="1"/>
</dbReference>
<evidence type="ECO:0000256" key="3">
    <source>
        <dbReference type="ARBA" id="ARBA00022737"/>
    </source>
</evidence>
<dbReference type="Gene3D" id="2.10.25.10">
    <property type="entry name" value="Laminin"/>
    <property type="match status" value="2"/>
</dbReference>
<keyword evidence="2" id="KW-0732">Signal</keyword>
<dbReference type="SMART" id="SM00181">
    <property type="entry name" value="EGF"/>
    <property type="match status" value="2"/>
</dbReference>
<dbReference type="InterPro" id="IPR000742">
    <property type="entry name" value="EGF"/>
</dbReference>
<dbReference type="PROSITE" id="PS01186">
    <property type="entry name" value="EGF_2"/>
    <property type="match status" value="1"/>
</dbReference>
<evidence type="ECO:0000256" key="1">
    <source>
        <dbReference type="ARBA" id="ARBA00022536"/>
    </source>
</evidence>
<keyword evidence="1 5" id="KW-0245">EGF-like domain</keyword>
<dbReference type="InterPro" id="IPR000152">
    <property type="entry name" value="EGF-type_Asp/Asn_hydroxyl_site"/>
</dbReference>
<accession>A0ABN8S0T6</accession>
<dbReference type="InterPro" id="IPR018097">
    <property type="entry name" value="EGF_Ca-bd_CS"/>
</dbReference>
<dbReference type="EMBL" id="CALNXK010000409">
    <property type="protein sequence ID" value="CAH3185049.1"/>
    <property type="molecule type" value="Genomic_DNA"/>
</dbReference>
<evidence type="ECO:0000256" key="5">
    <source>
        <dbReference type="PROSITE-ProRule" id="PRU00076"/>
    </source>
</evidence>